<evidence type="ECO:0000313" key="3">
    <source>
        <dbReference type="WBParaSite" id="ACRNAN_scaffold5234.g16906.t1"/>
    </source>
</evidence>
<protein>
    <submittedName>
        <fullName evidence="3">Uncharacterized protein</fullName>
    </submittedName>
</protein>
<keyword evidence="1" id="KW-0812">Transmembrane</keyword>
<evidence type="ECO:0000313" key="2">
    <source>
        <dbReference type="Proteomes" id="UP000887540"/>
    </source>
</evidence>
<dbReference type="Proteomes" id="UP000887540">
    <property type="component" value="Unplaced"/>
</dbReference>
<proteinExistence type="predicted"/>
<keyword evidence="2" id="KW-1185">Reference proteome</keyword>
<keyword evidence="1" id="KW-0472">Membrane</keyword>
<accession>A0A914E2H6</accession>
<dbReference type="AlphaFoldDB" id="A0A914E2H6"/>
<keyword evidence="1" id="KW-1133">Transmembrane helix</keyword>
<reference evidence="3" key="1">
    <citation type="submission" date="2022-11" db="UniProtKB">
        <authorList>
            <consortium name="WormBaseParasite"/>
        </authorList>
    </citation>
    <scope>IDENTIFICATION</scope>
</reference>
<dbReference type="WBParaSite" id="ACRNAN_scaffold5234.g16906.t1">
    <property type="protein sequence ID" value="ACRNAN_scaffold5234.g16906.t1"/>
    <property type="gene ID" value="ACRNAN_scaffold5234.g16906"/>
</dbReference>
<name>A0A914E2H6_9BILA</name>
<feature type="transmembrane region" description="Helical" evidence="1">
    <location>
        <begin position="12"/>
        <end position="34"/>
    </location>
</feature>
<evidence type="ECO:0000256" key="1">
    <source>
        <dbReference type="SAM" id="Phobius"/>
    </source>
</evidence>
<sequence length="113" mass="13097">MGMYKWFLINQIVWSYMVELVLVVYQPVLMYPFFMAYSDGLLGLLGPNAGVIMLWTFFFVNAGSFHGLYFCFAFRVSCIYYDNLLTRIFERKSSLLKFGAITMVAFQAIIACM</sequence>
<organism evidence="2 3">
    <name type="scientific">Acrobeloides nanus</name>
    <dbReference type="NCBI Taxonomy" id="290746"/>
    <lineage>
        <taxon>Eukaryota</taxon>
        <taxon>Metazoa</taxon>
        <taxon>Ecdysozoa</taxon>
        <taxon>Nematoda</taxon>
        <taxon>Chromadorea</taxon>
        <taxon>Rhabditida</taxon>
        <taxon>Tylenchina</taxon>
        <taxon>Cephalobomorpha</taxon>
        <taxon>Cephaloboidea</taxon>
        <taxon>Cephalobidae</taxon>
        <taxon>Acrobeloides</taxon>
    </lineage>
</organism>
<feature type="transmembrane region" description="Helical" evidence="1">
    <location>
        <begin position="54"/>
        <end position="74"/>
    </location>
</feature>
<feature type="transmembrane region" description="Helical" evidence="1">
    <location>
        <begin position="95"/>
        <end position="111"/>
    </location>
</feature>